<dbReference type="Gene3D" id="3.20.20.80">
    <property type="entry name" value="Glycosidases"/>
    <property type="match status" value="1"/>
</dbReference>
<sequence length="155" mass="18074">MNKIGFDSYSSYNIPLYTFPPELFPRADYDQSYEIYYAMRERAIKHLPGPYFPVITMGWDSSPRTVQSEVYERQGYPYYSIMEPTPEKFGAKVAEALALLAKRPENERLLFINAWNEWTEGSYLEPDTKHGYGFLEALKRELDVVAEPVMAECCR</sequence>
<organism evidence="1">
    <name type="scientific">bioreactor metagenome</name>
    <dbReference type="NCBI Taxonomy" id="1076179"/>
    <lineage>
        <taxon>unclassified sequences</taxon>
        <taxon>metagenomes</taxon>
        <taxon>ecological metagenomes</taxon>
    </lineage>
</organism>
<proteinExistence type="predicted"/>
<dbReference type="AlphaFoldDB" id="A0A645DJB5"/>
<dbReference type="EMBL" id="VSSQ01036794">
    <property type="protein sequence ID" value="MPM89357.1"/>
    <property type="molecule type" value="Genomic_DNA"/>
</dbReference>
<name>A0A645DJB5_9ZZZZ</name>
<reference evidence="1" key="1">
    <citation type="submission" date="2019-08" db="EMBL/GenBank/DDBJ databases">
        <authorList>
            <person name="Kucharzyk K."/>
            <person name="Murdoch R.W."/>
            <person name="Higgins S."/>
            <person name="Loffler F."/>
        </authorList>
    </citation>
    <scope>NUCLEOTIDE SEQUENCE</scope>
</reference>
<dbReference type="Pfam" id="PF14307">
    <property type="entry name" value="Glyco_tran_WbsX"/>
    <property type="match status" value="1"/>
</dbReference>
<dbReference type="PANTHER" id="PTHR41244">
    <property type="entry name" value="RHAMNAN SYNTHESIS F"/>
    <property type="match status" value="1"/>
</dbReference>
<gene>
    <name evidence="1" type="ORF">SDC9_136466</name>
</gene>
<protein>
    <submittedName>
        <fullName evidence="1">Uncharacterized protein</fullName>
    </submittedName>
</protein>
<accession>A0A645DJB5</accession>
<dbReference type="PANTHER" id="PTHR41244:SF1">
    <property type="entry name" value="GLYCOSYLTRANSFERASE"/>
    <property type="match status" value="1"/>
</dbReference>
<comment type="caution">
    <text evidence="1">The sequence shown here is derived from an EMBL/GenBank/DDBJ whole genome shotgun (WGS) entry which is preliminary data.</text>
</comment>
<dbReference type="InterPro" id="IPR032719">
    <property type="entry name" value="WbsX"/>
</dbReference>
<evidence type="ECO:0000313" key="1">
    <source>
        <dbReference type="EMBL" id="MPM89357.1"/>
    </source>
</evidence>